<dbReference type="PANTHER" id="PTHR46797">
    <property type="entry name" value="HTH-TYPE TRANSCRIPTIONAL REGULATOR"/>
    <property type="match status" value="1"/>
</dbReference>
<dbReference type="CDD" id="cd00093">
    <property type="entry name" value="HTH_XRE"/>
    <property type="match status" value="1"/>
</dbReference>
<feature type="domain" description="HTH cro/C1-type" evidence="2">
    <location>
        <begin position="17"/>
        <end position="71"/>
    </location>
</feature>
<keyword evidence="1" id="KW-0238">DNA-binding</keyword>
<evidence type="ECO:0000259" key="2">
    <source>
        <dbReference type="PROSITE" id="PS50943"/>
    </source>
</evidence>
<comment type="caution">
    <text evidence="3">The sequence shown here is derived from an EMBL/GenBank/DDBJ whole genome shotgun (WGS) entry which is preliminary data.</text>
</comment>
<accession>A0ABS5GJI4</accession>
<sequence length="74" mass="8292">MKRRTPAHTKRLLARNLRRLRQQRSWSQHDLADEANVRQALVSALEVAKANPTLDSLDKIAVALNVGVADLLLP</sequence>
<dbReference type="PANTHER" id="PTHR46797:SF1">
    <property type="entry name" value="METHYLPHOSPHONATE SYNTHASE"/>
    <property type="match status" value="1"/>
</dbReference>
<dbReference type="SMART" id="SM00530">
    <property type="entry name" value="HTH_XRE"/>
    <property type="match status" value="1"/>
</dbReference>
<evidence type="ECO:0000313" key="4">
    <source>
        <dbReference type="Proteomes" id="UP001314635"/>
    </source>
</evidence>
<evidence type="ECO:0000313" key="3">
    <source>
        <dbReference type="EMBL" id="MBR1141492.1"/>
    </source>
</evidence>
<dbReference type="RefSeq" id="WP_057195694.1">
    <property type="nucleotide sequence ID" value="NZ_JABFDP010000057.1"/>
</dbReference>
<dbReference type="EMBL" id="JAFCLK010000069">
    <property type="protein sequence ID" value="MBR1141492.1"/>
    <property type="molecule type" value="Genomic_DNA"/>
</dbReference>
<dbReference type="Pfam" id="PF01381">
    <property type="entry name" value="HTH_3"/>
    <property type="match status" value="1"/>
</dbReference>
<keyword evidence="4" id="KW-1185">Reference proteome</keyword>
<dbReference type="Proteomes" id="UP001314635">
    <property type="component" value="Unassembled WGS sequence"/>
</dbReference>
<gene>
    <name evidence="3" type="ORF">JQ619_37675</name>
</gene>
<evidence type="ECO:0000256" key="1">
    <source>
        <dbReference type="ARBA" id="ARBA00023125"/>
    </source>
</evidence>
<protein>
    <submittedName>
        <fullName evidence="3">Helix-turn-helix transcriptional regulator</fullName>
    </submittedName>
</protein>
<dbReference type="InterPro" id="IPR050807">
    <property type="entry name" value="TransReg_Diox_bact_type"/>
</dbReference>
<proteinExistence type="predicted"/>
<dbReference type="Gene3D" id="1.10.260.40">
    <property type="entry name" value="lambda repressor-like DNA-binding domains"/>
    <property type="match status" value="1"/>
</dbReference>
<name>A0ABS5GJI4_9BRAD</name>
<dbReference type="InterPro" id="IPR001387">
    <property type="entry name" value="Cro/C1-type_HTH"/>
</dbReference>
<organism evidence="3 4">
    <name type="scientific">Bradyrhizobium denitrificans</name>
    <dbReference type="NCBI Taxonomy" id="2734912"/>
    <lineage>
        <taxon>Bacteria</taxon>
        <taxon>Pseudomonadati</taxon>
        <taxon>Pseudomonadota</taxon>
        <taxon>Alphaproteobacteria</taxon>
        <taxon>Hyphomicrobiales</taxon>
        <taxon>Nitrobacteraceae</taxon>
        <taxon>Bradyrhizobium</taxon>
    </lineage>
</organism>
<dbReference type="PROSITE" id="PS50943">
    <property type="entry name" value="HTH_CROC1"/>
    <property type="match status" value="1"/>
</dbReference>
<dbReference type="SUPFAM" id="SSF47413">
    <property type="entry name" value="lambda repressor-like DNA-binding domains"/>
    <property type="match status" value="1"/>
</dbReference>
<reference evidence="4" key="1">
    <citation type="journal article" date="2021" name="ISME J.">
        <title>Evolutionary origin and ecological implication of a unique nif island in free-living Bradyrhizobium lineages.</title>
        <authorList>
            <person name="Tao J."/>
        </authorList>
    </citation>
    <scope>NUCLEOTIDE SEQUENCE [LARGE SCALE GENOMIC DNA]</scope>
    <source>
        <strain evidence="4">SZCCT0094</strain>
    </source>
</reference>
<dbReference type="InterPro" id="IPR010982">
    <property type="entry name" value="Lambda_DNA-bd_dom_sf"/>
</dbReference>